<proteinExistence type="predicted"/>
<evidence type="ECO:0000313" key="9">
    <source>
        <dbReference type="Proteomes" id="UP000294292"/>
    </source>
</evidence>
<dbReference type="GO" id="GO:0019556">
    <property type="term" value="P:L-histidine catabolic process to glutamate and formamide"/>
    <property type="evidence" value="ECO:0007669"/>
    <property type="project" value="UniProtKB-UniPathway"/>
</dbReference>
<gene>
    <name evidence="8" type="primary">hutU</name>
    <name evidence="8" type="ORF">E2636_03245</name>
</gene>
<dbReference type="Proteomes" id="UP000294292">
    <property type="component" value="Chromosome"/>
</dbReference>
<dbReference type="PROSITE" id="PS01233">
    <property type="entry name" value="UROCANASE"/>
    <property type="match status" value="1"/>
</dbReference>
<feature type="domain" description="Urocanase Rossmann-like" evidence="5">
    <location>
        <begin position="134"/>
        <end position="342"/>
    </location>
</feature>
<dbReference type="AlphaFoldDB" id="A0A4P6ZVG9"/>
<evidence type="ECO:0000256" key="1">
    <source>
        <dbReference type="ARBA" id="ARBA00001911"/>
    </source>
</evidence>
<dbReference type="PANTHER" id="PTHR12216:SF4">
    <property type="entry name" value="UROCANATE HYDRATASE"/>
    <property type="match status" value="1"/>
</dbReference>
<evidence type="ECO:0000313" key="8">
    <source>
        <dbReference type="EMBL" id="QBP40223.1"/>
    </source>
</evidence>
<reference evidence="8 9" key="1">
    <citation type="submission" date="2019-03" db="EMBL/GenBank/DDBJ databases">
        <title>Complete genome sequence of Paenisporosarcina antarctica CGMCC 1.6503T.</title>
        <authorList>
            <person name="Rong J.-C."/>
            <person name="Chi N.-Y."/>
            <person name="Zhang Q.-F."/>
        </authorList>
    </citation>
    <scope>NUCLEOTIDE SEQUENCE [LARGE SCALE GENOMIC DNA]</scope>
    <source>
        <strain evidence="8 9">CGMCC 1.6503</strain>
    </source>
</reference>
<dbReference type="KEGG" id="panc:E2636_03245"/>
<dbReference type="InterPro" id="IPR038364">
    <property type="entry name" value="Urocanase_central_sf"/>
</dbReference>
<name>A0A4P6ZVG9_9BACL</name>
<keyword evidence="9" id="KW-1185">Reference proteome</keyword>
<dbReference type="InterPro" id="IPR023637">
    <property type="entry name" value="Urocanase-like"/>
</dbReference>
<dbReference type="UniPathway" id="UPA00379">
    <property type="reaction ID" value="UER00550"/>
</dbReference>
<dbReference type="SUPFAM" id="SSF111326">
    <property type="entry name" value="Urocanase"/>
    <property type="match status" value="1"/>
</dbReference>
<dbReference type="InterPro" id="IPR036190">
    <property type="entry name" value="Urocanase_sf"/>
</dbReference>
<evidence type="ECO:0000256" key="4">
    <source>
        <dbReference type="NCBIfam" id="TIGR01228"/>
    </source>
</evidence>
<dbReference type="NCBIfam" id="NF003820">
    <property type="entry name" value="PRK05414.1"/>
    <property type="match status" value="1"/>
</dbReference>
<dbReference type="PIRSF" id="PIRSF001423">
    <property type="entry name" value="Urocanate_hydrat"/>
    <property type="match status" value="1"/>
</dbReference>
<evidence type="ECO:0000259" key="6">
    <source>
        <dbReference type="Pfam" id="PF17391"/>
    </source>
</evidence>
<dbReference type="PANTHER" id="PTHR12216">
    <property type="entry name" value="UROCANATE HYDRATASE"/>
    <property type="match status" value="1"/>
</dbReference>
<dbReference type="GO" id="GO:0019557">
    <property type="term" value="P:L-histidine catabolic process to glutamate and formate"/>
    <property type="evidence" value="ECO:0007669"/>
    <property type="project" value="UniProtKB-UniPathway"/>
</dbReference>
<evidence type="ECO:0000259" key="5">
    <source>
        <dbReference type="Pfam" id="PF01175"/>
    </source>
</evidence>
<evidence type="ECO:0000259" key="7">
    <source>
        <dbReference type="Pfam" id="PF17392"/>
    </source>
</evidence>
<dbReference type="GO" id="GO:0016153">
    <property type="term" value="F:urocanate hydratase activity"/>
    <property type="evidence" value="ECO:0007669"/>
    <property type="project" value="UniProtKB-UniRule"/>
</dbReference>
<evidence type="ECO:0000256" key="3">
    <source>
        <dbReference type="ARBA" id="ARBA00023239"/>
    </source>
</evidence>
<sequence length="546" mass="60647">MEPLVHHQYFSEGLQCNDWQVEGILRMFLNTIDSDVAEDPDNLVVYGTGKAARNQESVRGIISTLKKLKSDETLLIQSGKPVAVFKSFEHSPRVIAVNSVLVPAFANWDEFRQLEKSGLTMYGQSTASSWSYIGSQGVLQGTYETFNVLAKDHFSGTLKGKWILTSGLGGMGSAQPTAIKMNDGVSLIVEIDFNKIERSVKYNICDVSTDSLDEALNYVKVAIENNITLSVALLGNAAEVYQELVHRNVIPDIVTDQTSAHNLLDGYIPADYTLEHAKRIREQVPEMYLRDAKETIIRHVTSMVEFKKRGSVVFDYGNSIRQQANSAGYEEALSFPSFIPAYIRNLQCEGYSPFRWVALSGDPSDIYKIDDIVKNHFSDNEKIKKWIEYAQANIRFQGLPARTCWMKAEDRIWIAEKVNELVAEGIILAPIVFTRDHMDAGSMASPMRETEDMKDGSDVIGDWPILNALLNTANGATFVSFHHGGGVGIGYSLHAGMSLVVDGSRMVHEKIPRIFTGDVGIGIIRYADAGYDIAIQKAKELKLGLK</sequence>
<dbReference type="EMBL" id="CP038015">
    <property type="protein sequence ID" value="QBP40223.1"/>
    <property type="molecule type" value="Genomic_DNA"/>
</dbReference>
<keyword evidence="3 8" id="KW-0456">Lyase</keyword>
<dbReference type="InterPro" id="IPR035085">
    <property type="entry name" value="Urocanase_Rossmann-like"/>
</dbReference>
<comment type="cofactor">
    <cofactor evidence="1">
        <name>NAD(+)</name>
        <dbReference type="ChEBI" id="CHEBI:57540"/>
    </cofactor>
</comment>
<dbReference type="InterPro" id="IPR035400">
    <property type="entry name" value="Urocanase_N"/>
</dbReference>
<dbReference type="EC" id="4.2.1.49" evidence="4"/>
<keyword evidence="2" id="KW-0520">NAD</keyword>
<dbReference type="Pfam" id="PF17392">
    <property type="entry name" value="Urocanase_C"/>
    <property type="match status" value="1"/>
</dbReference>
<dbReference type="InterPro" id="IPR023636">
    <property type="entry name" value="Urocanase_CS"/>
</dbReference>
<evidence type="ECO:0000256" key="2">
    <source>
        <dbReference type="ARBA" id="ARBA00023027"/>
    </source>
</evidence>
<dbReference type="InterPro" id="IPR035401">
    <property type="entry name" value="Urocanase_C"/>
</dbReference>
<dbReference type="Pfam" id="PF01175">
    <property type="entry name" value="Urocanase"/>
    <property type="match status" value="1"/>
</dbReference>
<dbReference type="RefSeq" id="WP_134208961.1">
    <property type="nucleotide sequence ID" value="NZ_CP038015.1"/>
</dbReference>
<dbReference type="Pfam" id="PF17391">
    <property type="entry name" value="Urocanase_N"/>
    <property type="match status" value="1"/>
</dbReference>
<feature type="domain" description="Urocanase N-terminal" evidence="6">
    <location>
        <begin position="12"/>
        <end position="130"/>
    </location>
</feature>
<organism evidence="8 9">
    <name type="scientific">Paenisporosarcina antarctica</name>
    <dbReference type="NCBI Taxonomy" id="417367"/>
    <lineage>
        <taxon>Bacteria</taxon>
        <taxon>Bacillati</taxon>
        <taxon>Bacillota</taxon>
        <taxon>Bacilli</taxon>
        <taxon>Bacillales</taxon>
        <taxon>Caryophanaceae</taxon>
        <taxon>Paenisporosarcina</taxon>
    </lineage>
</organism>
<dbReference type="NCBIfam" id="TIGR01228">
    <property type="entry name" value="hutU"/>
    <property type="match status" value="1"/>
</dbReference>
<feature type="domain" description="Urocanase C-terminal" evidence="7">
    <location>
        <begin position="346"/>
        <end position="539"/>
    </location>
</feature>
<dbReference type="Gene3D" id="3.40.50.10730">
    <property type="entry name" value="Urocanase like domains"/>
    <property type="match status" value="1"/>
</dbReference>
<accession>A0A4P6ZVG9</accession>
<dbReference type="Gene3D" id="3.40.1770.10">
    <property type="entry name" value="Urocanase superfamily"/>
    <property type="match status" value="1"/>
</dbReference>
<protein>
    <recommendedName>
        <fullName evidence="4">Urocanate hydratase</fullName>
        <ecNumber evidence="4">4.2.1.49</ecNumber>
    </recommendedName>
</protein>
<dbReference type="OrthoDB" id="9764874at2"/>